<feature type="region of interest" description="Disordered" evidence="5">
    <location>
        <begin position="176"/>
        <end position="286"/>
    </location>
</feature>
<evidence type="ECO:0000256" key="1">
    <source>
        <dbReference type="ARBA" id="ARBA00004123"/>
    </source>
</evidence>
<feature type="compositionally biased region" description="Polar residues" evidence="5">
    <location>
        <begin position="99"/>
        <end position="108"/>
    </location>
</feature>
<dbReference type="GeneID" id="6508048"/>
<sequence>MSQAPGSSSKPTETWSAVEFVVEKICGKRFNCGRPELLVKWMGFPEQDNSWEPLENLGNCIQMVCDFEAELFTKTCGKSLTVAIPRDVLNLSPKPPMATRSTFMANAKTSKRKLESPKKRRQSSASSSISSQPAAKNSSSKSQTRSAPPLSVSLLNDLDLSEQSDDEVLVSTLQMLPPLKPPESDNLRNSVPVKESLEKERETSPRERNLSSSSSSSCLLSSTGSESDSTQTSKTSNTSNVSNTSMTRQASLAPPPTSKCLPPTEKSPSPTKLLPSSPKTEKAEGDLLSSLKMKARQWDRSNRVVKMGGFLEAGMFKPVNDVTNEAVKIEPPSPSIRAQKNAFLIPKEEPIGSTLMREQVHGEPSKHVQWPKNLKNPMHRRMSYAMMKEEVASPDVSQTKNEVQKRRRVTIGPGNYKVKIEPPSPATPAMPVSTSRSIRINSSSGSSRRSPSRPAWKMSPSKKATVYGLKRGLPLDKVFHRFRVKDKTFLIVLWKGCSQPDAVLLDEIQDIYPLQVIQYFEGLKLRYDAL</sequence>
<proteinExistence type="predicted"/>
<feature type="compositionally biased region" description="Low complexity" evidence="5">
    <location>
        <begin position="266"/>
        <end position="278"/>
    </location>
</feature>
<accession>B3MIF4</accession>
<dbReference type="OrthoDB" id="1918685at2759"/>
<feature type="region of interest" description="Disordered" evidence="5">
    <location>
        <begin position="411"/>
        <end position="459"/>
    </location>
</feature>
<dbReference type="PANTHER" id="PTHR47240:SF2">
    <property type="entry name" value="CHROMO DOMAIN-CONTAINING PROTEIN LHP1"/>
    <property type="match status" value="1"/>
</dbReference>
<organism evidence="7 8">
    <name type="scientific">Drosophila ananassae</name>
    <name type="common">Fruit fly</name>
    <dbReference type="NCBI Taxonomy" id="7217"/>
    <lineage>
        <taxon>Eukaryota</taxon>
        <taxon>Metazoa</taxon>
        <taxon>Ecdysozoa</taxon>
        <taxon>Arthropoda</taxon>
        <taxon>Hexapoda</taxon>
        <taxon>Insecta</taxon>
        <taxon>Pterygota</taxon>
        <taxon>Neoptera</taxon>
        <taxon>Endopterygota</taxon>
        <taxon>Diptera</taxon>
        <taxon>Brachycera</taxon>
        <taxon>Muscomorpha</taxon>
        <taxon>Ephydroidea</taxon>
        <taxon>Drosophilidae</taxon>
        <taxon>Drosophila</taxon>
        <taxon>Sophophora</taxon>
    </lineage>
</organism>
<dbReference type="STRING" id="7217.B3MIF4"/>
<feature type="domain" description="Chromo" evidence="6">
    <location>
        <begin position="20"/>
        <end position="70"/>
    </location>
</feature>
<evidence type="ECO:0000256" key="3">
    <source>
        <dbReference type="ARBA" id="ARBA00022454"/>
    </source>
</evidence>
<dbReference type="InterPro" id="IPR000953">
    <property type="entry name" value="Chromo/chromo_shadow_dom"/>
</dbReference>
<keyword evidence="8" id="KW-1185">Reference proteome</keyword>
<keyword evidence="3" id="KW-0158">Chromosome</keyword>
<feature type="compositionally biased region" description="Low complexity" evidence="5">
    <location>
        <begin position="210"/>
        <end position="247"/>
    </location>
</feature>
<evidence type="ECO:0000259" key="6">
    <source>
        <dbReference type="PROSITE" id="PS50013"/>
    </source>
</evidence>
<dbReference type="SMART" id="SM00298">
    <property type="entry name" value="CHROMO"/>
    <property type="match status" value="1"/>
</dbReference>
<dbReference type="InterPro" id="IPR023780">
    <property type="entry name" value="Chromo_domain"/>
</dbReference>
<dbReference type="Gene3D" id="2.40.50.40">
    <property type="match status" value="2"/>
</dbReference>
<dbReference type="PANTHER" id="PTHR47240">
    <property type="entry name" value="CHROMO DOMAIN-CONTAINING PROTEIN LHP1"/>
    <property type="match status" value="1"/>
</dbReference>
<evidence type="ECO:0000256" key="5">
    <source>
        <dbReference type="SAM" id="MobiDB-lite"/>
    </source>
</evidence>
<dbReference type="InterPro" id="IPR016197">
    <property type="entry name" value="Chromo-like_dom_sf"/>
</dbReference>
<dbReference type="SMR" id="B3MIF4"/>
<evidence type="ECO:0000313" key="7">
    <source>
        <dbReference type="EMBL" id="EDV37002.2"/>
    </source>
</evidence>
<dbReference type="GO" id="GO:0005634">
    <property type="term" value="C:nucleus"/>
    <property type="evidence" value="ECO:0007669"/>
    <property type="project" value="UniProtKB-SubCell"/>
</dbReference>
<dbReference type="InParanoid" id="B3MIF4"/>
<evidence type="ECO:0000256" key="4">
    <source>
        <dbReference type="ARBA" id="ARBA00023242"/>
    </source>
</evidence>
<keyword evidence="4" id="KW-0539">Nucleus</keyword>
<dbReference type="Proteomes" id="UP000007801">
    <property type="component" value="Unassembled WGS sequence"/>
</dbReference>
<dbReference type="GO" id="GO:0005694">
    <property type="term" value="C:chromosome"/>
    <property type="evidence" value="ECO:0007669"/>
    <property type="project" value="UniProtKB-SubCell"/>
</dbReference>
<feature type="compositionally biased region" description="Basic and acidic residues" evidence="5">
    <location>
        <begin position="195"/>
        <end position="209"/>
    </location>
</feature>
<dbReference type="FunCoup" id="B3MIF4">
    <property type="interactions" value="63"/>
</dbReference>
<dbReference type="CDD" id="cd00034">
    <property type="entry name" value="CSD"/>
    <property type="match status" value="1"/>
</dbReference>
<dbReference type="SUPFAM" id="SSF54160">
    <property type="entry name" value="Chromo domain-like"/>
    <property type="match status" value="2"/>
</dbReference>
<dbReference type="AlphaFoldDB" id="B3MIF4"/>
<feature type="compositionally biased region" description="Low complexity" evidence="5">
    <location>
        <begin position="433"/>
        <end position="453"/>
    </location>
</feature>
<evidence type="ECO:0000313" key="8">
    <source>
        <dbReference type="Proteomes" id="UP000007801"/>
    </source>
</evidence>
<name>B3MIF4_DROAN</name>
<dbReference type="KEGG" id="dan:6508048"/>
<evidence type="ECO:0000256" key="2">
    <source>
        <dbReference type="ARBA" id="ARBA00004286"/>
    </source>
</evidence>
<feature type="compositionally biased region" description="Low complexity" evidence="5">
    <location>
        <begin position="123"/>
        <end position="143"/>
    </location>
</feature>
<dbReference type="InterPro" id="IPR023779">
    <property type="entry name" value="Chromodomain_CS"/>
</dbReference>
<comment type="subcellular location">
    <subcellularLocation>
        <location evidence="2">Chromosome</location>
    </subcellularLocation>
    <subcellularLocation>
        <location evidence="1">Nucleus</location>
    </subcellularLocation>
</comment>
<protein>
    <submittedName>
        <fullName evidence="7">Rhino, isoform A</fullName>
    </submittedName>
</protein>
<dbReference type="EMBL" id="CH902619">
    <property type="protein sequence ID" value="EDV37002.2"/>
    <property type="molecule type" value="Genomic_DNA"/>
</dbReference>
<gene>
    <name evidence="7" type="primary">Dana\rhi</name>
    <name evidence="7" type="synonym">Dana\GF13238</name>
    <name evidence="7" type="synonym">dana_GLEANR_13252</name>
    <name evidence="7" type="synonym">HP1D</name>
    <name evidence="7" type="synonym">Rhi</name>
    <name evidence="7" type="synonym">rhi</name>
    <name evidence="7" type="ORF">GF13238</name>
</gene>
<reference evidence="7 8" key="1">
    <citation type="journal article" date="2007" name="Nature">
        <title>Evolution of genes and genomes on the Drosophila phylogeny.</title>
        <authorList>
            <consortium name="Drosophila 12 Genomes Consortium"/>
            <person name="Clark A.G."/>
            <person name="Eisen M.B."/>
            <person name="Smith D.R."/>
            <person name="Bergman C.M."/>
            <person name="Oliver B."/>
            <person name="Markow T.A."/>
            <person name="Kaufman T.C."/>
            <person name="Kellis M."/>
            <person name="Gelbart W."/>
            <person name="Iyer V.N."/>
            <person name="Pollard D.A."/>
            <person name="Sackton T.B."/>
            <person name="Larracuente A.M."/>
            <person name="Singh N.D."/>
            <person name="Abad J.P."/>
            <person name="Abt D.N."/>
            <person name="Adryan B."/>
            <person name="Aguade M."/>
            <person name="Akashi H."/>
            <person name="Anderson W.W."/>
            <person name="Aquadro C.F."/>
            <person name="Ardell D.H."/>
            <person name="Arguello R."/>
            <person name="Artieri C.G."/>
            <person name="Barbash D.A."/>
            <person name="Barker D."/>
            <person name="Barsanti P."/>
            <person name="Batterham P."/>
            <person name="Batzoglou S."/>
            <person name="Begun D."/>
            <person name="Bhutkar A."/>
            <person name="Blanco E."/>
            <person name="Bosak S.A."/>
            <person name="Bradley R.K."/>
            <person name="Brand A.D."/>
            <person name="Brent M.R."/>
            <person name="Brooks A.N."/>
            <person name="Brown R.H."/>
            <person name="Butlin R.K."/>
            <person name="Caggese C."/>
            <person name="Calvi B.R."/>
            <person name="Bernardo de Carvalho A."/>
            <person name="Caspi A."/>
            <person name="Castrezana S."/>
            <person name="Celniker S.E."/>
            <person name="Chang J.L."/>
            <person name="Chapple C."/>
            <person name="Chatterji S."/>
            <person name="Chinwalla A."/>
            <person name="Civetta A."/>
            <person name="Clifton S.W."/>
            <person name="Comeron J.M."/>
            <person name="Costello J.C."/>
            <person name="Coyne J.A."/>
            <person name="Daub J."/>
            <person name="David R.G."/>
            <person name="Delcher A.L."/>
            <person name="Delehaunty K."/>
            <person name="Do C.B."/>
            <person name="Ebling H."/>
            <person name="Edwards K."/>
            <person name="Eickbush T."/>
            <person name="Evans J.D."/>
            <person name="Filipski A."/>
            <person name="Findeiss S."/>
            <person name="Freyhult E."/>
            <person name="Fulton L."/>
            <person name="Fulton R."/>
            <person name="Garcia A.C."/>
            <person name="Gardiner A."/>
            <person name="Garfield D.A."/>
            <person name="Garvin B.E."/>
            <person name="Gibson G."/>
            <person name="Gilbert D."/>
            <person name="Gnerre S."/>
            <person name="Godfrey J."/>
            <person name="Good R."/>
            <person name="Gotea V."/>
            <person name="Gravely B."/>
            <person name="Greenberg A.J."/>
            <person name="Griffiths-Jones S."/>
            <person name="Gross S."/>
            <person name="Guigo R."/>
            <person name="Gustafson E.A."/>
            <person name="Haerty W."/>
            <person name="Hahn M.W."/>
            <person name="Halligan D.L."/>
            <person name="Halpern A.L."/>
            <person name="Halter G.M."/>
            <person name="Han M.V."/>
            <person name="Heger A."/>
            <person name="Hillier L."/>
            <person name="Hinrichs A.S."/>
            <person name="Holmes I."/>
            <person name="Hoskins R.A."/>
            <person name="Hubisz M.J."/>
            <person name="Hultmark D."/>
            <person name="Huntley M.A."/>
            <person name="Jaffe D.B."/>
            <person name="Jagadeeshan S."/>
            <person name="Jeck W.R."/>
            <person name="Johnson J."/>
            <person name="Jones C.D."/>
            <person name="Jordan W.C."/>
            <person name="Karpen G.H."/>
            <person name="Kataoka E."/>
            <person name="Keightley P.D."/>
            <person name="Kheradpour P."/>
            <person name="Kirkness E.F."/>
            <person name="Koerich L.B."/>
            <person name="Kristiansen K."/>
            <person name="Kudrna D."/>
            <person name="Kulathinal R.J."/>
            <person name="Kumar S."/>
            <person name="Kwok R."/>
            <person name="Lander E."/>
            <person name="Langley C.H."/>
            <person name="Lapoint R."/>
            <person name="Lazzaro B.P."/>
            <person name="Lee S.J."/>
            <person name="Levesque L."/>
            <person name="Li R."/>
            <person name="Lin C.F."/>
            <person name="Lin M.F."/>
            <person name="Lindblad-Toh K."/>
            <person name="Llopart A."/>
            <person name="Long M."/>
            <person name="Low L."/>
            <person name="Lozovsky E."/>
            <person name="Lu J."/>
            <person name="Luo M."/>
            <person name="Machado C.A."/>
            <person name="Makalowski W."/>
            <person name="Marzo M."/>
            <person name="Matsuda M."/>
            <person name="Matzkin L."/>
            <person name="McAllister B."/>
            <person name="McBride C.S."/>
            <person name="McKernan B."/>
            <person name="McKernan K."/>
            <person name="Mendez-Lago M."/>
            <person name="Minx P."/>
            <person name="Mollenhauer M.U."/>
            <person name="Montooth K."/>
            <person name="Mount S.M."/>
            <person name="Mu X."/>
            <person name="Myers E."/>
            <person name="Negre B."/>
            <person name="Newfeld S."/>
            <person name="Nielsen R."/>
            <person name="Noor M.A."/>
            <person name="O'Grady P."/>
            <person name="Pachter L."/>
            <person name="Papaceit M."/>
            <person name="Parisi M.J."/>
            <person name="Parisi M."/>
            <person name="Parts L."/>
            <person name="Pedersen J.S."/>
            <person name="Pesole G."/>
            <person name="Phillippy A.M."/>
            <person name="Ponting C.P."/>
            <person name="Pop M."/>
            <person name="Porcelli D."/>
            <person name="Powell J.R."/>
            <person name="Prohaska S."/>
            <person name="Pruitt K."/>
            <person name="Puig M."/>
            <person name="Quesneville H."/>
            <person name="Ram K.R."/>
            <person name="Rand D."/>
            <person name="Rasmussen M.D."/>
            <person name="Reed L.K."/>
            <person name="Reenan R."/>
            <person name="Reily A."/>
            <person name="Remington K.A."/>
            <person name="Rieger T.T."/>
            <person name="Ritchie M.G."/>
            <person name="Robin C."/>
            <person name="Rogers Y.H."/>
            <person name="Rohde C."/>
            <person name="Rozas J."/>
            <person name="Rubenfield M.J."/>
            <person name="Ruiz A."/>
            <person name="Russo S."/>
            <person name="Salzberg S.L."/>
            <person name="Sanchez-Gracia A."/>
            <person name="Saranga D.J."/>
            <person name="Sato H."/>
            <person name="Schaeffer S.W."/>
            <person name="Schatz M.C."/>
            <person name="Schlenke T."/>
            <person name="Schwartz R."/>
            <person name="Segarra C."/>
            <person name="Singh R.S."/>
            <person name="Sirot L."/>
            <person name="Sirota M."/>
            <person name="Sisneros N.B."/>
            <person name="Smith C.D."/>
            <person name="Smith T.F."/>
            <person name="Spieth J."/>
            <person name="Stage D.E."/>
            <person name="Stark A."/>
            <person name="Stephan W."/>
            <person name="Strausberg R.L."/>
            <person name="Strempel S."/>
            <person name="Sturgill D."/>
            <person name="Sutton G."/>
            <person name="Sutton G.G."/>
            <person name="Tao W."/>
            <person name="Teichmann S."/>
            <person name="Tobari Y.N."/>
            <person name="Tomimura Y."/>
            <person name="Tsolas J.M."/>
            <person name="Valente V.L."/>
            <person name="Venter E."/>
            <person name="Venter J.C."/>
            <person name="Vicario S."/>
            <person name="Vieira F.G."/>
            <person name="Vilella A.J."/>
            <person name="Villasante A."/>
            <person name="Walenz B."/>
            <person name="Wang J."/>
            <person name="Wasserman M."/>
            <person name="Watts T."/>
            <person name="Wilson D."/>
            <person name="Wilson R.K."/>
            <person name="Wing R.A."/>
            <person name="Wolfner M.F."/>
            <person name="Wong A."/>
            <person name="Wong G.K."/>
            <person name="Wu C.I."/>
            <person name="Wu G."/>
            <person name="Yamamoto D."/>
            <person name="Yang H.P."/>
            <person name="Yang S.P."/>
            <person name="Yorke J.A."/>
            <person name="Yoshida K."/>
            <person name="Zdobnov E."/>
            <person name="Zhang P."/>
            <person name="Zhang Y."/>
            <person name="Zimin A.V."/>
            <person name="Baldwin J."/>
            <person name="Abdouelleil A."/>
            <person name="Abdulkadir J."/>
            <person name="Abebe A."/>
            <person name="Abera B."/>
            <person name="Abreu J."/>
            <person name="Acer S.C."/>
            <person name="Aftuck L."/>
            <person name="Alexander A."/>
            <person name="An P."/>
            <person name="Anderson E."/>
            <person name="Anderson S."/>
            <person name="Arachi H."/>
            <person name="Azer M."/>
            <person name="Bachantsang P."/>
            <person name="Barry A."/>
            <person name="Bayul T."/>
            <person name="Berlin A."/>
            <person name="Bessette D."/>
            <person name="Bloom T."/>
            <person name="Blye J."/>
            <person name="Boguslavskiy L."/>
            <person name="Bonnet C."/>
            <person name="Boukhgalter B."/>
            <person name="Bourzgui I."/>
            <person name="Brown A."/>
            <person name="Cahill P."/>
            <person name="Channer S."/>
            <person name="Cheshatsang Y."/>
            <person name="Chuda L."/>
            <person name="Citroen M."/>
            <person name="Collymore A."/>
            <person name="Cooke P."/>
            <person name="Costello M."/>
            <person name="D'Aco K."/>
            <person name="Daza R."/>
            <person name="De Haan G."/>
            <person name="DeGray S."/>
            <person name="DeMaso C."/>
            <person name="Dhargay N."/>
            <person name="Dooley K."/>
            <person name="Dooley E."/>
            <person name="Doricent M."/>
            <person name="Dorje P."/>
            <person name="Dorjee K."/>
            <person name="Dupes A."/>
            <person name="Elong R."/>
            <person name="Falk J."/>
            <person name="Farina A."/>
            <person name="Faro S."/>
            <person name="Ferguson D."/>
            <person name="Fisher S."/>
            <person name="Foley C.D."/>
            <person name="Franke A."/>
            <person name="Friedrich D."/>
            <person name="Gadbois L."/>
            <person name="Gearin G."/>
            <person name="Gearin C.R."/>
            <person name="Giannoukos G."/>
            <person name="Goode T."/>
            <person name="Graham J."/>
            <person name="Grandbois E."/>
            <person name="Grewal S."/>
            <person name="Gyaltsen K."/>
            <person name="Hafez N."/>
            <person name="Hagos B."/>
            <person name="Hall J."/>
            <person name="Henson C."/>
            <person name="Hollinger A."/>
            <person name="Honan T."/>
            <person name="Huard M.D."/>
            <person name="Hughes L."/>
            <person name="Hurhula B."/>
            <person name="Husby M.E."/>
            <person name="Kamat A."/>
            <person name="Kanga B."/>
            <person name="Kashin S."/>
            <person name="Khazanovich D."/>
            <person name="Kisner P."/>
            <person name="Lance K."/>
            <person name="Lara M."/>
            <person name="Lee W."/>
            <person name="Lennon N."/>
            <person name="Letendre F."/>
            <person name="LeVine R."/>
            <person name="Lipovsky A."/>
            <person name="Liu X."/>
            <person name="Liu J."/>
            <person name="Liu S."/>
            <person name="Lokyitsang T."/>
            <person name="Lokyitsang Y."/>
            <person name="Lubonja R."/>
            <person name="Lui A."/>
            <person name="MacDonald P."/>
            <person name="Magnisalis V."/>
            <person name="Maru K."/>
            <person name="Matthews C."/>
            <person name="McCusker W."/>
            <person name="McDonough S."/>
            <person name="Mehta T."/>
            <person name="Meldrim J."/>
            <person name="Meneus L."/>
            <person name="Mihai O."/>
            <person name="Mihalev A."/>
            <person name="Mihova T."/>
            <person name="Mittelman R."/>
            <person name="Mlenga V."/>
            <person name="Montmayeur A."/>
            <person name="Mulrain L."/>
            <person name="Navidi A."/>
            <person name="Naylor J."/>
            <person name="Negash T."/>
            <person name="Nguyen T."/>
            <person name="Nguyen N."/>
            <person name="Nicol R."/>
            <person name="Norbu C."/>
            <person name="Norbu N."/>
            <person name="Novod N."/>
            <person name="O'Neill B."/>
            <person name="Osman S."/>
            <person name="Markiewicz E."/>
            <person name="Oyono O.L."/>
            <person name="Patti C."/>
            <person name="Phunkhang P."/>
            <person name="Pierre F."/>
            <person name="Priest M."/>
            <person name="Raghuraman S."/>
            <person name="Rege F."/>
            <person name="Reyes R."/>
            <person name="Rise C."/>
            <person name="Rogov P."/>
            <person name="Ross K."/>
            <person name="Ryan E."/>
            <person name="Settipalli S."/>
            <person name="Shea T."/>
            <person name="Sherpa N."/>
            <person name="Shi L."/>
            <person name="Shih D."/>
            <person name="Sparrow T."/>
            <person name="Spaulding J."/>
            <person name="Stalker J."/>
            <person name="Stange-Thomann N."/>
            <person name="Stavropoulos S."/>
            <person name="Stone C."/>
            <person name="Strader C."/>
            <person name="Tesfaye S."/>
            <person name="Thomson T."/>
            <person name="Thoulutsang Y."/>
            <person name="Thoulutsang D."/>
            <person name="Topham K."/>
            <person name="Topping I."/>
            <person name="Tsamla T."/>
            <person name="Vassiliev H."/>
            <person name="Vo A."/>
            <person name="Wangchuk T."/>
            <person name="Wangdi T."/>
            <person name="Weiand M."/>
            <person name="Wilkinson J."/>
            <person name="Wilson A."/>
            <person name="Yadav S."/>
            <person name="Young G."/>
            <person name="Yu Q."/>
            <person name="Zembek L."/>
            <person name="Zhong D."/>
            <person name="Zimmer A."/>
            <person name="Zwirko Z."/>
            <person name="Jaffe D.B."/>
            <person name="Alvarez P."/>
            <person name="Brockman W."/>
            <person name="Butler J."/>
            <person name="Chin C."/>
            <person name="Gnerre S."/>
            <person name="Grabherr M."/>
            <person name="Kleber M."/>
            <person name="Mauceli E."/>
            <person name="MacCallum I."/>
        </authorList>
    </citation>
    <scope>NUCLEOTIDE SEQUENCE [LARGE SCALE GENOMIC DNA]</scope>
    <source>
        <strain evidence="8">Tucson 14024-0371.13</strain>
    </source>
</reference>
<dbReference type="PROSITE" id="PS00598">
    <property type="entry name" value="CHROMO_1"/>
    <property type="match status" value="1"/>
</dbReference>
<dbReference type="PROSITE" id="PS50013">
    <property type="entry name" value="CHROMO_2"/>
    <property type="match status" value="1"/>
</dbReference>
<dbReference type="eggNOG" id="KOG1911">
    <property type="taxonomic scope" value="Eukaryota"/>
</dbReference>
<dbReference type="HOGENOM" id="CLU_698821_0_0_1"/>
<dbReference type="Pfam" id="PF00385">
    <property type="entry name" value="Chromo"/>
    <property type="match status" value="1"/>
</dbReference>
<feature type="region of interest" description="Disordered" evidence="5">
    <location>
        <begin position="92"/>
        <end position="149"/>
    </location>
</feature>
<dbReference type="GO" id="GO:0031507">
    <property type="term" value="P:heterochromatin formation"/>
    <property type="evidence" value="ECO:0007669"/>
    <property type="project" value="InterPro"/>
</dbReference>
<dbReference type="InterPro" id="IPR044251">
    <property type="entry name" value="LHP1-like"/>
</dbReference>